<gene>
    <name evidence="1" type="ORF">RB614_15540</name>
</gene>
<dbReference type="PANTHER" id="PTHR46082">
    <property type="entry name" value="ATP/GTP-BINDING PROTEIN-RELATED"/>
    <property type="match status" value="1"/>
</dbReference>
<dbReference type="RefSeq" id="WP_308713201.1">
    <property type="nucleotide sequence ID" value="NZ_JAVHUY010000013.1"/>
</dbReference>
<organism evidence="1 2">
    <name type="scientific">Phytohabitans maris</name>
    <dbReference type="NCBI Taxonomy" id="3071409"/>
    <lineage>
        <taxon>Bacteria</taxon>
        <taxon>Bacillati</taxon>
        <taxon>Actinomycetota</taxon>
        <taxon>Actinomycetes</taxon>
        <taxon>Micromonosporales</taxon>
        <taxon>Micromonosporaceae</taxon>
    </lineage>
</organism>
<keyword evidence="2" id="KW-1185">Reference proteome</keyword>
<comment type="caution">
    <text evidence="1">The sequence shown here is derived from an EMBL/GenBank/DDBJ whole genome shotgun (WGS) entry which is preliminary data.</text>
</comment>
<protein>
    <submittedName>
        <fullName evidence="1">Tetratricopeptide repeat protein</fullName>
    </submittedName>
</protein>
<evidence type="ECO:0000313" key="1">
    <source>
        <dbReference type="EMBL" id="MDQ7905930.1"/>
    </source>
</evidence>
<sequence>MCSPPEEAHAYLAGKLGDTAQRLDQAAELAADLGHLPIALAQAATYILDRNLTCATYRTRLHQRRLDRLHPDTLPDEQQQAVTETWALSITQADADTDQLATQVLRLAALLDANGIPADLFTTTAALTHYRQTLDRDVDSDDAADATRALYRLGLADTVSDPDTDLTLVRVHALVQRVVAEATPHGQQRGLAHTAADALIQLWPYIERDSHAARLGQLLRTNTTTLTAAAGEHLWHTRDGEPDAHPLLFLAGRSLGEIGLVAAARDHFQRLLATALQTLGPDHPDTLTTRHNLASWRGQAGDAAGAARAFEELLADVLRGLGPDHPNTLTTRHNLASWRGQAGDATGAAQAFEELLPDVLRGLGPDHPNTLTTRHNLASWRGQAGDATGAAQAFEELLPDVLRGLGPDHPNTLTTRHNLASWRGQAGDATGAAQAFEELLPDRLRVLGPDHPNTLTTRHNLAYWRGQVDSEARGTEAT</sequence>
<dbReference type="InterPro" id="IPR011990">
    <property type="entry name" value="TPR-like_helical_dom_sf"/>
</dbReference>
<proteinExistence type="predicted"/>
<dbReference type="Pfam" id="PF13374">
    <property type="entry name" value="TPR_10"/>
    <property type="match status" value="3"/>
</dbReference>
<dbReference type="PANTHER" id="PTHR46082:SF6">
    <property type="entry name" value="AAA+ ATPASE DOMAIN-CONTAINING PROTEIN-RELATED"/>
    <property type="match status" value="1"/>
</dbReference>
<evidence type="ECO:0000313" key="2">
    <source>
        <dbReference type="Proteomes" id="UP001230908"/>
    </source>
</evidence>
<name>A0ABU0ZI05_9ACTN</name>
<dbReference type="Pfam" id="PF13424">
    <property type="entry name" value="TPR_12"/>
    <property type="match status" value="1"/>
</dbReference>
<accession>A0ABU0ZI05</accession>
<dbReference type="Proteomes" id="UP001230908">
    <property type="component" value="Unassembled WGS sequence"/>
</dbReference>
<dbReference type="InterPro" id="IPR053137">
    <property type="entry name" value="NLR-like"/>
</dbReference>
<dbReference type="Gene3D" id="1.25.40.10">
    <property type="entry name" value="Tetratricopeptide repeat domain"/>
    <property type="match status" value="2"/>
</dbReference>
<dbReference type="EMBL" id="JAVHUY010000013">
    <property type="protein sequence ID" value="MDQ7905930.1"/>
    <property type="molecule type" value="Genomic_DNA"/>
</dbReference>
<reference evidence="1 2" key="1">
    <citation type="submission" date="2023-08" db="EMBL/GenBank/DDBJ databases">
        <title>Phytohabitans sansha sp. nov., isolated from marine sediment.</title>
        <authorList>
            <person name="Zhao Y."/>
            <person name="Yi K."/>
        </authorList>
    </citation>
    <scope>NUCLEOTIDE SEQUENCE [LARGE SCALE GENOMIC DNA]</scope>
    <source>
        <strain evidence="1 2">ZYX-F-186</strain>
    </source>
</reference>
<dbReference type="SUPFAM" id="SSF48452">
    <property type="entry name" value="TPR-like"/>
    <property type="match status" value="2"/>
</dbReference>